<dbReference type="InterPro" id="IPR021136">
    <property type="entry name" value="Flagellar_hook_control-like_C"/>
</dbReference>
<dbReference type="AlphaFoldDB" id="A0A927FD54"/>
<dbReference type="PANTHER" id="PTHR37533:SF2">
    <property type="entry name" value="FLAGELLAR HOOK-LENGTH CONTROL PROTEIN"/>
    <property type="match status" value="1"/>
</dbReference>
<reference evidence="3" key="1">
    <citation type="submission" date="2020-09" db="EMBL/GenBank/DDBJ databases">
        <title>Genome seq and assembly of Limnohabitants sp.</title>
        <authorList>
            <person name="Chhetri G."/>
        </authorList>
    </citation>
    <scope>NUCLEOTIDE SEQUENCE</scope>
    <source>
        <strain evidence="3">JUR4</strain>
    </source>
</reference>
<dbReference type="EMBL" id="JACYFT010000001">
    <property type="protein sequence ID" value="MBD8048916.1"/>
    <property type="molecule type" value="Genomic_DNA"/>
</dbReference>
<dbReference type="InterPro" id="IPR052563">
    <property type="entry name" value="FliK"/>
</dbReference>
<dbReference type="Proteomes" id="UP000647424">
    <property type="component" value="Unassembled WGS sequence"/>
</dbReference>
<feature type="compositionally biased region" description="Polar residues" evidence="1">
    <location>
        <begin position="390"/>
        <end position="408"/>
    </location>
</feature>
<dbReference type="RefSeq" id="WP_191817428.1">
    <property type="nucleotide sequence ID" value="NZ_JACYFT010000001.1"/>
</dbReference>
<gene>
    <name evidence="3" type="ORF">IC609_00045</name>
</gene>
<dbReference type="InterPro" id="IPR038610">
    <property type="entry name" value="FliK-like_C_sf"/>
</dbReference>
<feature type="region of interest" description="Disordered" evidence="1">
    <location>
        <begin position="365"/>
        <end position="408"/>
    </location>
</feature>
<feature type="domain" description="Flagellar hook-length control protein-like C-terminal" evidence="2">
    <location>
        <begin position="431"/>
        <end position="513"/>
    </location>
</feature>
<organism evidence="3 4">
    <name type="scientific">Limnohabitans radicicola</name>
    <dbReference type="NCBI Taxonomy" id="2771427"/>
    <lineage>
        <taxon>Bacteria</taxon>
        <taxon>Pseudomonadati</taxon>
        <taxon>Pseudomonadota</taxon>
        <taxon>Betaproteobacteria</taxon>
        <taxon>Burkholderiales</taxon>
        <taxon>Comamonadaceae</taxon>
        <taxon>Limnohabitans</taxon>
    </lineage>
</organism>
<keyword evidence="3" id="KW-0966">Cell projection</keyword>
<keyword evidence="3" id="KW-0282">Flagellum</keyword>
<dbReference type="CDD" id="cd17470">
    <property type="entry name" value="T3SS_Flik_C"/>
    <property type="match status" value="1"/>
</dbReference>
<comment type="caution">
    <text evidence="3">The sequence shown here is derived from an EMBL/GenBank/DDBJ whole genome shotgun (WGS) entry which is preliminary data.</text>
</comment>
<feature type="region of interest" description="Disordered" evidence="1">
    <location>
        <begin position="503"/>
        <end position="526"/>
    </location>
</feature>
<feature type="region of interest" description="Disordered" evidence="1">
    <location>
        <begin position="284"/>
        <end position="304"/>
    </location>
</feature>
<dbReference type="PANTHER" id="PTHR37533">
    <property type="entry name" value="FLAGELLAR HOOK-LENGTH CONTROL PROTEIN"/>
    <property type="match status" value="1"/>
</dbReference>
<feature type="compositionally biased region" description="Polar residues" evidence="1">
    <location>
        <begin position="510"/>
        <end position="524"/>
    </location>
</feature>
<feature type="compositionally biased region" description="Low complexity" evidence="1">
    <location>
        <begin position="284"/>
        <end position="297"/>
    </location>
</feature>
<dbReference type="Pfam" id="PF02120">
    <property type="entry name" value="Flg_hook"/>
    <property type="match status" value="1"/>
</dbReference>
<protein>
    <submittedName>
        <fullName evidence="3">Flagellar hook-length control protein FliK</fullName>
    </submittedName>
</protein>
<evidence type="ECO:0000259" key="2">
    <source>
        <dbReference type="Pfam" id="PF02120"/>
    </source>
</evidence>
<evidence type="ECO:0000256" key="1">
    <source>
        <dbReference type="SAM" id="MobiDB-lite"/>
    </source>
</evidence>
<keyword evidence="4" id="KW-1185">Reference proteome</keyword>
<sequence length="558" mass="57104">MALNLSDSLSTTAITTEKSSFSLKTKEIPDGDVVDFGQLLGGIMNPTRLKTLIRTDGTTESADNKDTDAGQKFARASTDGIASDASAAMMAMGLATPTPPPQNLTAVVLSPNMTAITPSQSTPDTDSLVAFAKSQGLDDNVAAWLIDANKGAAVSPVASAKPQGQDDKVAAWLIDANKGAAVSPVASAKPQGQDDKVAAWLPTTNNSTTVGTAAAIPTADATSEPGVVGSPGLASAAAAISLLTSPMQTAAKPLVTSPAMEGAAPPVQLMPMATPTAWLTTRPAAAGKTAHAAPALPQTASDKDTAHASDLDLTLIFGNGKEPVKTMSTAEVSFTPAAWVMAGVAGNAEQASSLLSDATLVRSLASSKQSDDGSAKVEGLSGMTAERSPGKTNDPSTSATTLKATESGLTTAEREELHHAQAEKMGQAIGQRMLSEMEKGHWHLKMMLKPANLGNIEVEMRLRNGELDANFTASQAATRDLLQDGLPKLKDTLTQMGMDVASMNIGGGSSQKNGGDSTPQQAPALTSEAKLAHTEETTTIIQSAQVTPSGQDGLDVLV</sequence>
<keyword evidence="3" id="KW-0969">Cilium</keyword>
<dbReference type="Gene3D" id="3.30.750.140">
    <property type="match status" value="1"/>
</dbReference>
<name>A0A927FD54_9BURK</name>
<evidence type="ECO:0000313" key="4">
    <source>
        <dbReference type="Proteomes" id="UP000647424"/>
    </source>
</evidence>
<proteinExistence type="predicted"/>
<accession>A0A927FD54</accession>
<evidence type="ECO:0000313" key="3">
    <source>
        <dbReference type="EMBL" id="MBD8048916.1"/>
    </source>
</evidence>